<dbReference type="EMBL" id="JAUTBA010000001">
    <property type="protein sequence ID" value="MDQ1149670.1"/>
    <property type="molecule type" value="Genomic_DNA"/>
</dbReference>
<name>A0ABU0U3X3_9SPHI</name>
<dbReference type="Pfam" id="PF22480">
    <property type="entry name" value="DUF6984"/>
    <property type="match status" value="1"/>
</dbReference>
<dbReference type="InterPro" id="IPR054253">
    <property type="entry name" value="DUF6984"/>
</dbReference>
<proteinExistence type="predicted"/>
<evidence type="ECO:0000259" key="1">
    <source>
        <dbReference type="Pfam" id="PF22480"/>
    </source>
</evidence>
<organism evidence="2 3">
    <name type="scientific">Sphingobacterium zeae</name>
    <dbReference type="NCBI Taxonomy" id="1776859"/>
    <lineage>
        <taxon>Bacteria</taxon>
        <taxon>Pseudomonadati</taxon>
        <taxon>Bacteroidota</taxon>
        <taxon>Sphingobacteriia</taxon>
        <taxon>Sphingobacteriales</taxon>
        <taxon>Sphingobacteriaceae</taxon>
        <taxon>Sphingobacterium</taxon>
    </lineage>
</organism>
<dbReference type="RefSeq" id="WP_307185461.1">
    <property type="nucleotide sequence ID" value="NZ_JAUTBA010000001.1"/>
</dbReference>
<feature type="domain" description="DUF6984" evidence="1">
    <location>
        <begin position="2"/>
        <end position="104"/>
    </location>
</feature>
<accession>A0ABU0U3X3</accession>
<protein>
    <recommendedName>
        <fullName evidence="1">DUF6984 domain-containing protein</fullName>
    </recommendedName>
</protein>
<dbReference type="Proteomes" id="UP001244640">
    <property type="component" value="Unassembled WGS sequence"/>
</dbReference>
<comment type="caution">
    <text evidence="2">The sequence shown here is derived from an EMBL/GenBank/DDBJ whole genome shotgun (WGS) entry which is preliminary data.</text>
</comment>
<keyword evidence="3" id="KW-1185">Reference proteome</keyword>
<reference evidence="2 3" key="1">
    <citation type="submission" date="2023-07" db="EMBL/GenBank/DDBJ databases">
        <title>Functional and genomic diversity of the sorghum phyllosphere microbiome.</title>
        <authorList>
            <person name="Shade A."/>
        </authorList>
    </citation>
    <scope>NUCLEOTIDE SEQUENCE [LARGE SCALE GENOMIC DNA]</scope>
    <source>
        <strain evidence="2 3">SORGH_AS_0892</strain>
    </source>
</reference>
<evidence type="ECO:0000313" key="3">
    <source>
        <dbReference type="Proteomes" id="UP001244640"/>
    </source>
</evidence>
<evidence type="ECO:0000313" key="2">
    <source>
        <dbReference type="EMBL" id="MDQ1149670.1"/>
    </source>
</evidence>
<sequence>MKRRLTSAEIKLISYLVRDTPEGVGIITSLEGLFVEEMDDGGMGSLQVIIEGEDHRRSGGVLADMDSHDVDGMYLLISVIVDTDDNFYELDIFKGDFSPLIQLPGVSINL</sequence>
<gene>
    <name evidence="2" type="ORF">QE382_001654</name>
</gene>